<dbReference type="InterPro" id="IPR017850">
    <property type="entry name" value="Alkaline_phosphatase_core_sf"/>
</dbReference>
<reference evidence="6" key="1">
    <citation type="journal article" date="2019" name="Int. J. Syst. Evol. Microbiol.">
        <title>The Global Catalogue of Microorganisms (GCM) 10K type strain sequencing project: providing services to taxonomists for standard genome sequencing and annotation.</title>
        <authorList>
            <consortium name="The Broad Institute Genomics Platform"/>
            <consortium name="The Broad Institute Genome Sequencing Center for Infectious Disease"/>
            <person name="Wu L."/>
            <person name="Ma J."/>
        </authorList>
    </citation>
    <scope>NUCLEOTIDE SEQUENCE [LARGE SCALE GENOMIC DNA]</scope>
    <source>
        <strain evidence="6">KCTC 32514</strain>
    </source>
</reference>
<dbReference type="Gene3D" id="3.40.720.10">
    <property type="entry name" value="Alkaline Phosphatase, subunit A"/>
    <property type="match status" value="1"/>
</dbReference>
<proteinExistence type="predicted"/>
<evidence type="ECO:0000313" key="5">
    <source>
        <dbReference type="EMBL" id="MFD2916807.1"/>
    </source>
</evidence>
<dbReference type="SUPFAM" id="SSF52540">
    <property type="entry name" value="P-loop containing nucleoside triphosphate hydrolases"/>
    <property type="match status" value="1"/>
</dbReference>
<dbReference type="PROSITE" id="PS50293">
    <property type="entry name" value="TPR_REGION"/>
    <property type="match status" value="1"/>
</dbReference>
<dbReference type="PROSITE" id="PS50005">
    <property type="entry name" value="TPR"/>
    <property type="match status" value="2"/>
</dbReference>
<dbReference type="InterPro" id="IPR013105">
    <property type="entry name" value="TPR_2"/>
</dbReference>
<comment type="caution">
    <text evidence="5">The sequence shown here is derived from an EMBL/GenBank/DDBJ whole genome shotgun (WGS) entry which is preliminary data.</text>
</comment>
<dbReference type="PANTHER" id="PTHR10151:SF120">
    <property type="entry name" value="BIS(5'-ADENOSYL)-TRIPHOSPHATASE"/>
    <property type="match status" value="1"/>
</dbReference>
<dbReference type="EMBL" id="JBHUOS010000010">
    <property type="protein sequence ID" value="MFD2916807.1"/>
    <property type="molecule type" value="Genomic_DNA"/>
</dbReference>
<evidence type="ECO:0000313" key="6">
    <source>
        <dbReference type="Proteomes" id="UP001597548"/>
    </source>
</evidence>
<dbReference type="InterPro" id="IPR011990">
    <property type="entry name" value="TPR-like_helical_dom_sf"/>
</dbReference>
<gene>
    <name evidence="5" type="ORF">ACFS29_14215</name>
</gene>
<sequence>MKKKNKVLLIGWDAADWKIIGPLLAKGQMPALKKLINKGVYGNMSTMNPPYSPMLWSTVATGKTPDKHGVLGFLELMPDMKGIRPVTVSSRKSRALWNIFHNQGLKSNLVGWWPSFPAEPINGVVVTDKFQKVNINPNIKSPIVDGAIHPNELVKDLHDLRLHPSEITEAHILPFIPKAGKINQEKDQSLQTFSKVMAENVSLHAAATNLMRTTEWDFMGVYFDFIDHFCHAFMKFHPPKLGPIPQELFEIYNECIFSAYRFQDMMLGRMLDLVDDETTVIVMSDHGYESGNKRILKMPKYQAAPALEHRQFGIFVAAGPNIKKNEKIFGLGLVDVAPTILHMFDLPIGKDMDGKIALDIFEEVKPPRFIESWENVEGDFGEHKKENNHDQLNDQETMQQLIDLGYIERPDEKIEVSILKTKCDLKHNLARVYLGKKDYRNAKEILLELIQEKEPVDVIPYYMDLLTICLDEQDFDKAEAYLNELRTRDKKFEINMYFSEAKILLGKNKTQQALNLLVKAKNNKPNGQVWFQIGKIYTRLNRFEDAKEAFESALKFEIDNASYHQALAVVLIRIKDYEKAADHAFTAIELIKYFPEAHYTLGEALEKLGDIENAQKAYETAAKLKPKTHHRAEKAIENIQEKINTPIEFRDKSEFKYRKDQIVIVSGLPRSGTSLMMQMLDKGGLKALSDSNRQADESNPKGYFEYDPVMALHNDNSWLNKAQNKSLKVVAPLLKFLDPKYRYKVIFMNRDLNEVVKSQQKMIGRDAETFPIKLFNTYQRHLSQVETWKDKEPSVELIYVNYKDALNDTNTTIEKVVSFIGKEMNQDLMKSCVDKTLYRNKI</sequence>
<feature type="repeat" description="TPR" evidence="3">
    <location>
        <begin position="527"/>
        <end position="560"/>
    </location>
</feature>
<dbReference type="RefSeq" id="WP_194506332.1">
    <property type="nucleotide sequence ID" value="NZ_JADILU010000001.1"/>
</dbReference>
<protein>
    <submittedName>
        <fullName evidence="5">Alkaline phosphatase family protein</fullName>
    </submittedName>
</protein>
<dbReference type="InterPro" id="IPR000863">
    <property type="entry name" value="Sulfotransferase_dom"/>
</dbReference>
<dbReference type="Gene3D" id="3.40.50.300">
    <property type="entry name" value="P-loop containing nucleotide triphosphate hydrolases"/>
    <property type="match status" value="1"/>
</dbReference>
<dbReference type="Proteomes" id="UP001597548">
    <property type="component" value="Unassembled WGS sequence"/>
</dbReference>
<feature type="domain" description="Sulfotransferase" evidence="4">
    <location>
        <begin position="663"/>
        <end position="839"/>
    </location>
</feature>
<organism evidence="5 6">
    <name type="scientific">Psychroserpens luteus</name>
    <dbReference type="NCBI Taxonomy" id="1434066"/>
    <lineage>
        <taxon>Bacteria</taxon>
        <taxon>Pseudomonadati</taxon>
        <taxon>Bacteroidota</taxon>
        <taxon>Flavobacteriia</taxon>
        <taxon>Flavobacteriales</taxon>
        <taxon>Flavobacteriaceae</taxon>
        <taxon>Psychroserpens</taxon>
    </lineage>
</organism>
<dbReference type="InterPro" id="IPR002591">
    <property type="entry name" value="Phosphodiest/P_Trfase"/>
</dbReference>
<dbReference type="Pfam" id="PF01663">
    <property type="entry name" value="Phosphodiest"/>
    <property type="match status" value="1"/>
</dbReference>
<accession>A0ABW5ZV41</accession>
<keyword evidence="2 3" id="KW-0802">TPR repeat</keyword>
<dbReference type="Pfam" id="PF07719">
    <property type="entry name" value="TPR_2"/>
    <property type="match status" value="1"/>
</dbReference>
<keyword evidence="1" id="KW-0677">Repeat</keyword>
<dbReference type="SMART" id="SM00028">
    <property type="entry name" value="TPR"/>
    <property type="match status" value="5"/>
</dbReference>
<dbReference type="PANTHER" id="PTHR10151">
    <property type="entry name" value="ECTONUCLEOTIDE PYROPHOSPHATASE/PHOSPHODIESTERASE"/>
    <property type="match status" value="1"/>
</dbReference>
<dbReference type="SUPFAM" id="SSF53649">
    <property type="entry name" value="Alkaline phosphatase-like"/>
    <property type="match status" value="1"/>
</dbReference>
<dbReference type="SUPFAM" id="SSF48452">
    <property type="entry name" value="TPR-like"/>
    <property type="match status" value="2"/>
</dbReference>
<evidence type="ECO:0000256" key="1">
    <source>
        <dbReference type="ARBA" id="ARBA00022737"/>
    </source>
</evidence>
<dbReference type="InterPro" id="IPR019734">
    <property type="entry name" value="TPR_rpt"/>
</dbReference>
<dbReference type="Pfam" id="PF13181">
    <property type="entry name" value="TPR_8"/>
    <property type="match status" value="2"/>
</dbReference>
<feature type="repeat" description="TPR" evidence="3">
    <location>
        <begin position="595"/>
        <end position="628"/>
    </location>
</feature>
<dbReference type="Pfam" id="PF00685">
    <property type="entry name" value="Sulfotransfer_1"/>
    <property type="match status" value="1"/>
</dbReference>
<dbReference type="Gene3D" id="1.25.40.10">
    <property type="entry name" value="Tetratricopeptide repeat domain"/>
    <property type="match status" value="1"/>
</dbReference>
<evidence type="ECO:0000256" key="2">
    <source>
        <dbReference type="ARBA" id="ARBA00022803"/>
    </source>
</evidence>
<dbReference type="InterPro" id="IPR027417">
    <property type="entry name" value="P-loop_NTPase"/>
</dbReference>
<evidence type="ECO:0000256" key="3">
    <source>
        <dbReference type="PROSITE-ProRule" id="PRU00339"/>
    </source>
</evidence>
<keyword evidence="6" id="KW-1185">Reference proteome</keyword>
<evidence type="ECO:0000259" key="4">
    <source>
        <dbReference type="Pfam" id="PF00685"/>
    </source>
</evidence>
<name>A0ABW5ZV41_9FLAO</name>